<dbReference type="AlphaFoldDB" id="A0A918DV15"/>
<protein>
    <recommendedName>
        <fullName evidence="3">Mobile element protein</fullName>
    </recommendedName>
</protein>
<dbReference type="Proteomes" id="UP000599578">
    <property type="component" value="Unassembled WGS sequence"/>
</dbReference>
<gene>
    <name evidence="1" type="ORF">GCM10011348_30670</name>
</gene>
<organism evidence="1 2">
    <name type="scientific">Marinobacterium nitratireducens</name>
    <dbReference type="NCBI Taxonomy" id="518897"/>
    <lineage>
        <taxon>Bacteria</taxon>
        <taxon>Pseudomonadati</taxon>
        <taxon>Pseudomonadota</taxon>
        <taxon>Gammaproteobacteria</taxon>
        <taxon>Oceanospirillales</taxon>
        <taxon>Oceanospirillaceae</taxon>
        <taxon>Marinobacterium</taxon>
    </lineage>
</organism>
<accession>A0A918DV15</accession>
<evidence type="ECO:0008006" key="3">
    <source>
        <dbReference type="Google" id="ProtNLM"/>
    </source>
</evidence>
<name>A0A918DV15_9GAMM</name>
<dbReference type="EMBL" id="BMLT01000007">
    <property type="protein sequence ID" value="GGO84431.1"/>
    <property type="molecule type" value="Genomic_DNA"/>
</dbReference>
<comment type="caution">
    <text evidence="1">The sequence shown here is derived from an EMBL/GenBank/DDBJ whole genome shotgun (WGS) entry which is preliminary data.</text>
</comment>
<proteinExistence type="predicted"/>
<evidence type="ECO:0000313" key="2">
    <source>
        <dbReference type="Proteomes" id="UP000599578"/>
    </source>
</evidence>
<reference evidence="1 2" key="1">
    <citation type="journal article" date="2014" name="Int. J. Syst. Evol. Microbiol.">
        <title>Complete genome sequence of Corynebacterium casei LMG S-19264T (=DSM 44701T), isolated from a smear-ripened cheese.</title>
        <authorList>
            <consortium name="US DOE Joint Genome Institute (JGI-PGF)"/>
            <person name="Walter F."/>
            <person name="Albersmeier A."/>
            <person name="Kalinowski J."/>
            <person name="Ruckert C."/>
        </authorList>
    </citation>
    <scope>NUCLEOTIDE SEQUENCE [LARGE SCALE GENOMIC DNA]</scope>
    <source>
        <strain evidence="1 2">CGMCC 1.7286</strain>
    </source>
</reference>
<sequence>MEQQLTFADSEYHHKRHRTRKETFLARMEELVTWQRLEAVVKPHYPKAGNTHRALRS</sequence>
<evidence type="ECO:0000313" key="1">
    <source>
        <dbReference type="EMBL" id="GGO84431.1"/>
    </source>
</evidence>
<keyword evidence="2" id="KW-1185">Reference proteome</keyword>